<dbReference type="InterPro" id="IPR019887">
    <property type="entry name" value="Tscrpt_reg_AsnC/Lrp_C"/>
</dbReference>
<dbReference type="InterPro" id="IPR036388">
    <property type="entry name" value="WH-like_DNA-bd_sf"/>
</dbReference>
<dbReference type="InterPro" id="IPR013603">
    <property type="entry name" value="TRASH_TR_C_prok"/>
</dbReference>
<keyword evidence="2" id="KW-0238">DNA-binding</keyword>
<gene>
    <name evidence="5" type="ORF">ENU43_07995</name>
</gene>
<evidence type="ECO:0000256" key="1">
    <source>
        <dbReference type="ARBA" id="ARBA00023015"/>
    </source>
</evidence>
<dbReference type="Gene3D" id="1.10.10.10">
    <property type="entry name" value="Winged helix-like DNA-binding domain superfamily/Winged helix DNA-binding domain"/>
    <property type="match status" value="1"/>
</dbReference>
<dbReference type="SMART" id="SM00344">
    <property type="entry name" value="HTH_ASNC"/>
    <property type="match status" value="1"/>
</dbReference>
<dbReference type="GO" id="GO:0043565">
    <property type="term" value="F:sequence-specific DNA binding"/>
    <property type="evidence" value="ECO:0007669"/>
    <property type="project" value="InterPro"/>
</dbReference>
<name>A0A7J3G7A2_CALS0</name>
<dbReference type="Pfam" id="PF01037">
    <property type="entry name" value="AsnC_trans_reg"/>
    <property type="match status" value="1"/>
</dbReference>
<feature type="domain" description="HTH asnC-type" evidence="4">
    <location>
        <begin position="6"/>
        <end position="68"/>
    </location>
</feature>
<sequence>MDALELDQIDYRILAILQEDGRIPLSKLARKARVSVPTARQRLNRLVKEGVIQRFTILLDPKRVTGYDIFIGLSVKPSDIAAVVEKLKNVDEVLGVYRTVGEHDLLVRLSVQSYAELDDFIANKLSTLNGIQGIKTNIVVNVVKDEPGPRLKPGTGIRIFCIICGKEIEGRPIKRTIEEREYYLCCNSCAELFDQKASLGYTP</sequence>
<reference evidence="5" key="1">
    <citation type="journal article" date="2020" name="mSystems">
        <title>Genome- and Community-Level Interaction Insights into Carbon Utilization and Element Cycling Functions of Hydrothermarchaeota in Hydrothermal Sediment.</title>
        <authorList>
            <person name="Zhou Z."/>
            <person name="Liu Y."/>
            <person name="Xu W."/>
            <person name="Pan J."/>
            <person name="Luo Z.H."/>
            <person name="Li M."/>
        </authorList>
    </citation>
    <scope>NUCLEOTIDE SEQUENCE [LARGE SCALE GENOMIC DNA]</scope>
    <source>
        <strain evidence="5">SpSt-669</strain>
    </source>
</reference>
<keyword evidence="3" id="KW-0804">Transcription</keyword>
<dbReference type="AlphaFoldDB" id="A0A7J3G7A2"/>
<dbReference type="Pfam" id="PF13412">
    <property type="entry name" value="HTH_24"/>
    <property type="match status" value="1"/>
</dbReference>
<dbReference type="PRINTS" id="PR00033">
    <property type="entry name" value="HTHASNC"/>
</dbReference>
<dbReference type="CDD" id="cd00090">
    <property type="entry name" value="HTH_ARSR"/>
    <property type="match status" value="1"/>
</dbReference>
<proteinExistence type="predicted"/>
<accession>A0A7J3G7A2</accession>
<dbReference type="InterPro" id="IPR000485">
    <property type="entry name" value="AsnC-type_HTH_dom"/>
</dbReference>
<comment type="caution">
    <text evidence="5">The sequence shown here is derived from an EMBL/GenBank/DDBJ whole genome shotgun (WGS) entry which is preliminary data.</text>
</comment>
<dbReference type="InterPro" id="IPR011008">
    <property type="entry name" value="Dimeric_a/b-barrel"/>
</dbReference>
<keyword evidence="1" id="KW-0805">Transcription regulation</keyword>
<dbReference type="EMBL" id="DTCM01000095">
    <property type="protein sequence ID" value="HGL41585.1"/>
    <property type="molecule type" value="Genomic_DNA"/>
</dbReference>
<dbReference type="SUPFAM" id="SSF54909">
    <property type="entry name" value="Dimeric alpha+beta barrel"/>
    <property type="match status" value="1"/>
</dbReference>
<dbReference type="Pfam" id="PF08394">
    <property type="entry name" value="Arc_trans_TRASH"/>
    <property type="match status" value="1"/>
</dbReference>
<dbReference type="InterPro" id="IPR036390">
    <property type="entry name" value="WH_DNA-bd_sf"/>
</dbReference>
<dbReference type="GO" id="GO:0043200">
    <property type="term" value="P:response to amino acid"/>
    <property type="evidence" value="ECO:0007669"/>
    <property type="project" value="TreeGrafter"/>
</dbReference>
<evidence type="ECO:0000313" key="5">
    <source>
        <dbReference type="EMBL" id="HGL41585.1"/>
    </source>
</evidence>
<protein>
    <submittedName>
        <fullName evidence="5">Winged helix-turn-helix transcriptional regulator</fullName>
    </submittedName>
</protein>
<dbReference type="GO" id="GO:0005829">
    <property type="term" value="C:cytosol"/>
    <property type="evidence" value="ECO:0007669"/>
    <property type="project" value="TreeGrafter"/>
</dbReference>
<dbReference type="InterPro" id="IPR019888">
    <property type="entry name" value="Tscrpt_reg_AsnC-like"/>
</dbReference>
<evidence type="ECO:0000256" key="3">
    <source>
        <dbReference type="ARBA" id="ARBA00023163"/>
    </source>
</evidence>
<dbReference type="PROSITE" id="PS50956">
    <property type="entry name" value="HTH_ASNC_2"/>
    <property type="match status" value="1"/>
</dbReference>
<dbReference type="PANTHER" id="PTHR30154">
    <property type="entry name" value="LEUCINE-RESPONSIVE REGULATORY PROTEIN"/>
    <property type="match status" value="1"/>
</dbReference>
<evidence type="ECO:0000256" key="2">
    <source>
        <dbReference type="ARBA" id="ARBA00023125"/>
    </source>
</evidence>
<dbReference type="Gene3D" id="3.30.70.920">
    <property type="match status" value="1"/>
</dbReference>
<dbReference type="PANTHER" id="PTHR30154:SF34">
    <property type="entry name" value="TRANSCRIPTIONAL REGULATOR AZLB"/>
    <property type="match status" value="1"/>
</dbReference>
<organism evidence="5">
    <name type="scientific">Caldiarchaeum subterraneum</name>
    <dbReference type="NCBI Taxonomy" id="311458"/>
    <lineage>
        <taxon>Archaea</taxon>
        <taxon>Nitrososphaerota</taxon>
        <taxon>Candidatus Caldarchaeales</taxon>
        <taxon>Candidatus Caldarchaeaceae</taxon>
        <taxon>Candidatus Caldarchaeum</taxon>
    </lineage>
</organism>
<dbReference type="SUPFAM" id="SSF46785">
    <property type="entry name" value="Winged helix' DNA-binding domain"/>
    <property type="match status" value="1"/>
</dbReference>
<dbReference type="InterPro" id="IPR011991">
    <property type="entry name" value="ArsR-like_HTH"/>
</dbReference>
<evidence type="ECO:0000259" key="4">
    <source>
        <dbReference type="PROSITE" id="PS50956"/>
    </source>
</evidence>